<keyword evidence="2" id="KW-0805">Transcription regulation</keyword>
<dbReference type="Pfam" id="PF08281">
    <property type="entry name" value="Sigma70_r4_2"/>
    <property type="match status" value="1"/>
</dbReference>
<dbReference type="NCBIfam" id="TIGR02937">
    <property type="entry name" value="sigma70-ECF"/>
    <property type="match status" value="1"/>
</dbReference>
<evidence type="ECO:0000259" key="6">
    <source>
        <dbReference type="Pfam" id="PF08281"/>
    </source>
</evidence>
<dbReference type="FunFam" id="1.10.1740.10:FF:000009">
    <property type="entry name" value="RNA polymerase sigma factor"/>
    <property type="match status" value="1"/>
</dbReference>
<reference evidence="7 8" key="1">
    <citation type="submission" date="2017-12" db="EMBL/GenBank/DDBJ databases">
        <title>Genome sequence of the active heterotrophic nitrifier-denitrifier, Cupriavidus pauculus UM1.</title>
        <authorList>
            <person name="Putonti C."/>
            <person name="Castignetti D."/>
        </authorList>
    </citation>
    <scope>NUCLEOTIDE SEQUENCE [LARGE SCALE GENOMIC DNA]</scope>
    <source>
        <strain evidence="7 8">UM1</strain>
    </source>
</reference>
<evidence type="ECO:0000256" key="3">
    <source>
        <dbReference type="ARBA" id="ARBA00023082"/>
    </source>
</evidence>
<comment type="caution">
    <text evidence="7">The sequence shown here is derived from an EMBL/GenBank/DDBJ whole genome shotgun (WGS) entry which is preliminary data.</text>
</comment>
<protein>
    <submittedName>
        <fullName evidence="7">RNA polymerase subunit sigma</fullName>
    </submittedName>
</protein>
<organism evidence="7 8">
    <name type="scientific">Cupriavidus pauculus</name>
    <dbReference type="NCBI Taxonomy" id="82633"/>
    <lineage>
        <taxon>Bacteria</taxon>
        <taxon>Pseudomonadati</taxon>
        <taxon>Pseudomonadota</taxon>
        <taxon>Betaproteobacteria</taxon>
        <taxon>Burkholderiales</taxon>
        <taxon>Burkholderiaceae</taxon>
        <taxon>Cupriavidus</taxon>
    </lineage>
</organism>
<accession>A0A2N5C3W0</accession>
<dbReference type="InterPro" id="IPR013249">
    <property type="entry name" value="RNA_pol_sigma70_r4_t2"/>
</dbReference>
<comment type="similarity">
    <text evidence="1">Belongs to the sigma-70 factor family. ECF subfamily.</text>
</comment>
<evidence type="ECO:0000313" key="8">
    <source>
        <dbReference type="Proteomes" id="UP000234341"/>
    </source>
</evidence>
<dbReference type="RefSeq" id="WP_101685153.1">
    <property type="nucleotide sequence ID" value="NZ_PJRP01000022.1"/>
</dbReference>
<feature type="domain" description="RNA polymerase sigma-70 region 2" evidence="5">
    <location>
        <begin position="14"/>
        <end position="79"/>
    </location>
</feature>
<dbReference type="InterPro" id="IPR039425">
    <property type="entry name" value="RNA_pol_sigma-70-like"/>
</dbReference>
<dbReference type="InterPro" id="IPR013325">
    <property type="entry name" value="RNA_pol_sigma_r2"/>
</dbReference>
<feature type="domain" description="RNA polymerase sigma factor 70 region 4 type 2" evidence="6">
    <location>
        <begin position="110"/>
        <end position="158"/>
    </location>
</feature>
<dbReference type="AlphaFoldDB" id="A0A2N5C3W0"/>
<evidence type="ECO:0000256" key="2">
    <source>
        <dbReference type="ARBA" id="ARBA00023015"/>
    </source>
</evidence>
<keyword evidence="3" id="KW-0731">Sigma factor</keyword>
<proteinExistence type="inferred from homology"/>
<evidence type="ECO:0000313" key="7">
    <source>
        <dbReference type="EMBL" id="PLP96897.1"/>
    </source>
</evidence>
<keyword evidence="4" id="KW-0804">Transcription</keyword>
<dbReference type="SUPFAM" id="SSF88946">
    <property type="entry name" value="Sigma2 domain of RNA polymerase sigma factors"/>
    <property type="match status" value="1"/>
</dbReference>
<sequence>MAADAGPHQDIHALYSNHHSWLLGWLHRKVGCWHRSADLAQDTFMRLLAREETPSILEPRAFLTTVAQRVMANQWRRDKLEQAYLEALAHQPPSLVPSVEERAILLETLQEIAELLDGLPVPVQRAFLMAQLDGLSQAEIAATLKISVTTVKRYLIRAGTQCYFAMAAP</sequence>
<dbReference type="GO" id="GO:0003677">
    <property type="term" value="F:DNA binding"/>
    <property type="evidence" value="ECO:0007669"/>
    <property type="project" value="InterPro"/>
</dbReference>
<dbReference type="PANTHER" id="PTHR43133">
    <property type="entry name" value="RNA POLYMERASE ECF-TYPE SIGMA FACTO"/>
    <property type="match status" value="1"/>
</dbReference>
<dbReference type="Gene3D" id="1.10.1740.10">
    <property type="match status" value="1"/>
</dbReference>
<name>A0A2N5C3W0_9BURK</name>
<dbReference type="PANTHER" id="PTHR43133:SF63">
    <property type="entry name" value="RNA POLYMERASE SIGMA FACTOR FECI-RELATED"/>
    <property type="match status" value="1"/>
</dbReference>
<dbReference type="Pfam" id="PF04542">
    <property type="entry name" value="Sigma70_r2"/>
    <property type="match status" value="1"/>
</dbReference>
<gene>
    <name evidence="7" type="ORF">CYJ10_30390</name>
</gene>
<dbReference type="NCBIfam" id="NF009180">
    <property type="entry name" value="PRK12528.1"/>
    <property type="match status" value="1"/>
</dbReference>
<evidence type="ECO:0000259" key="5">
    <source>
        <dbReference type="Pfam" id="PF04542"/>
    </source>
</evidence>
<dbReference type="InterPro" id="IPR007627">
    <property type="entry name" value="RNA_pol_sigma70_r2"/>
</dbReference>
<dbReference type="Gene3D" id="1.10.10.10">
    <property type="entry name" value="Winged helix-like DNA-binding domain superfamily/Winged helix DNA-binding domain"/>
    <property type="match status" value="1"/>
</dbReference>
<dbReference type="SUPFAM" id="SSF88659">
    <property type="entry name" value="Sigma3 and sigma4 domains of RNA polymerase sigma factors"/>
    <property type="match status" value="1"/>
</dbReference>
<dbReference type="InterPro" id="IPR036388">
    <property type="entry name" value="WH-like_DNA-bd_sf"/>
</dbReference>
<evidence type="ECO:0000256" key="4">
    <source>
        <dbReference type="ARBA" id="ARBA00023163"/>
    </source>
</evidence>
<evidence type="ECO:0000256" key="1">
    <source>
        <dbReference type="ARBA" id="ARBA00010641"/>
    </source>
</evidence>
<dbReference type="Proteomes" id="UP000234341">
    <property type="component" value="Unassembled WGS sequence"/>
</dbReference>
<dbReference type="OrthoDB" id="8654550at2"/>
<dbReference type="InterPro" id="IPR014284">
    <property type="entry name" value="RNA_pol_sigma-70_dom"/>
</dbReference>
<dbReference type="InterPro" id="IPR013324">
    <property type="entry name" value="RNA_pol_sigma_r3/r4-like"/>
</dbReference>
<dbReference type="GO" id="GO:0016987">
    <property type="term" value="F:sigma factor activity"/>
    <property type="evidence" value="ECO:0007669"/>
    <property type="project" value="UniProtKB-KW"/>
</dbReference>
<dbReference type="EMBL" id="PJRP01000022">
    <property type="protein sequence ID" value="PLP96897.1"/>
    <property type="molecule type" value="Genomic_DNA"/>
</dbReference>
<dbReference type="GO" id="GO:0006352">
    <property type="term" value="P:DNA-templated transcription initiation"/>
    <property type="evidence" value="ECO:0007669"/>
    <property type="project" value="InterPro"/>
</dbReference>